<sequence length="327" mass="35627">MDILAAYGLSGSVIVGLLVAAAVFTSLVAVGLPLLAGNTLKTRMKSVALEREQVRARERARLSAEKERGRGLRHSEENGFAAKVVHRLDLKRALVDDKTIQSLRVAGYRSARALTLFLFMRVALPLALLVLSALYVFGLGLMAESPFVVRLLVCLIAAMAGFYAPIVFLSNQTSKRALSITRAWPDALDLLLICVESGNSIETAFRKVADEIGIQSVPLAEELVLLTAELSYLPERRQAYENLVARTNLEGVRGVCMALIQAERYGTPLGTALRTLSQENRDTRMNLAEKKAAALPPKLTVPMIVFFLPVLFGVIIGPAIIQTMGLR</sequence>
<keyword evidence="5 6" id="KW-0472">Membrane</keyword>
<evidence type="ECO:0000256" key="5">
    <source>
        <dbReference type="ARBA" id="ARBA00023136"/>
    </source>
</evidence>
<accession>A0ABW5CKS3</accession>
<evidence type="ECO:0000256" key="6">
    <source>
        <dbReference type="SAM" id="Phobius"/>
    </source>
</evidence>
<evidence type="ECO:0000256" key="3">
    <source>
        <dbReference type="ARBA" id="ARBA00022692"/>
    </source>
</evidence>
<evidence type="ECO:0000256" key="2">
    <source>
        <dbReference type="ARBA" id="ARBA00022475"/>
    </source>
</evidence>
<evidence type="ECO:0000256" key="4">
    <source>
        <dbReference type="ARBA" id="ARBA00022989"/>
    </source>
</evidence>
<keyword evidence="4 6" id="KW-1133">Transmembrane helix</keyword>
<protein>
    <submittedName>
        <fullName evidence="8">Type II secretion system F family protein</fullName>
    </submittedName>
</protein>
<evidence type="ECO:0000313" key="8">
    <source>
        <dbReference type="EMBL" id="MFD2237890.1"/>
    </source>
</evidence>
<dbReference type="Pfam" id="PF00482">
    <property type="entry name" value="T2SSF"/>
    <property type="match status" value="1"/>
</dbReference>
<comment type="subcellular location">
    <subcellularLocation>
        <location evidence="1">Cell membrane</location>
        <topology evidence="1">Multi-pass membrane protein</topology>
    </subcellularLocation>
</comment>
<feature type="transmembrane region" description="Helical" evidence="6">
    <location>
        <begin position="118"/>
        <end position="141"/>
    </location>
</feature>
<reference evidence="9" key="1">
    <citation type="journal article" date="2019" name="Int. J. Syst. Evol. Microbiol.">
        <title>The Global Catalogue of Microorganisms (GCM) 10K type strain sequencing project: providing services to taxonomists for standard genome sequencing and annotation.</title>
        <authorList>
            <consortium name="The Broad Institute Genomics Platform"/>
            <consortium name="The Broad Institute Genome Sequencing Center for Infectious Disease"/>
            <person name="Wu L."/>
            <person name="Ma J."/>
        </authorList>
    </citation>
    <scope>NUCLEOTIDE SEQUENCE [LARGE SCALE GENOMIC DNA]</scope>
    <source>
        <strain evidence="9">ZS-35-S2</strain>
    </source>
</reference>
<feature type="transmembrane region" description="Helical" evidence="6">
    <location>
        <begin position="12"/>
        <end position="36"/>
    </location>
</feature>
<dbReference type="RefSeq" id="WP_209739445.1">
    <property type="nucleotide sequence ID" value="NZ_CP072611.1"/>
</dbReference>
<feature type="domain" description="Type II secretion system protein GspF" evidence="7">
    <location>
        <begin position="188"/>
        <end position="316"/>
    </location>
</feature>
<feature type="transmembrane region" description="Helical" evidence="6">
    <location>
        <begin position="299"/>
        <end position="321"/>
    </location>
</feature>
<dbReference type="Proteomes" id="UP001597371">
    <property type="component" value="Unassembled WGS sequence"/>
</dbReference>
<proteinExistence type="predicted"/>
<organism evidence="8 9">
    <name type="scientific">Aureimonas populi</name>
    <dbReference type="NCBI Taxonomy" id="1701758"/>
    <lineage>
        <taxon>Bacteria</taxon>
        <taxon>Pseudomonadati</taxon>
        <taxon>Pseudomonadota</taxon>
        <taxon>Alphaproteobacteria</taxon>
        <taxon>Hyphomicrobiales</taxon>
        <taxon>Aurantimonadaceae</taxon>
        <taxon>Aureimonas</taxon>
    </lineage>
</organism>
<name>A0ABW5CKS3_9HYPH</name>
<evidence type="ECO:0000256" key="1">
    <source>
        <dbReference type="ARBA" id="ARBA00004651"/>
    </source>
</evidence>
<comment type="caution">
    <text evidence="8">The sequence shown here is derived from an EMBL/GenBank/DDBJ whole genome shotgun (WGS) entry which is preliminary data.</text>
</comment>
<keyword evidence="2" id="KW-1003">Cell membrane</keyword>
<dbReference type="EMBL" id="JBHUIJ010000013">
    <property type="protein sequence ID" value="MFD2237890.1"/>
    <property type="molecule type" value="Genomic_DNA"/>
</dbReference>
<gene>
    <name evidence="8" type="ORF">ACFSKQ_10515</name>
</gene>
<evidence type="ECO:0000313" key="9">
    <source>
        <dbReference type="Proteomes" id="UP001597371"/>
    </source>
</evidence>
<keyword evidence="9" id="KW-1185">Reference proteome</keyword>
<dbReference type="InterPro" id="IPR018076">
    <property type="entry name" value="T2SS_GspF_dom"/>
</dbReference>
<keyword evidence="3 6" id="KW-0812">Transmembrane</keyword>
<dbReference type="PANTHER" id="PTHR35007">
    <property type="entry name" value="INTEGRAL MEMBRANE PROTEIN-RELATED"/>
    <property type="match status" value="1"/>
</dbReference>
<feature type="transmembrane region" description="Helical" evidence="6">
    <location>
        <begin position="147"/>
        <end position="169"/>
    </location>
</feature>
<dbReference type="PANTHER" id="PTHR35007:SF2">
    <property type="entry name" value="PILUS ASSEMBLE PROTEIN"/>
    <property type="match status" value="1"/>
</dbReference>
<evidence type="ECO:0000259" key="7">
    <source>
        <dbReference type="Pfam" id="PF00482"/>
    </source>
</evidence>